<keyword evidence="6 7" id="KW-0472">Membrane</keyword>
<proteinExistence type="predicted"/>
<dbReference type="CDD" id="cd16015">
    <property type="entry name" value="LTA_synthase"/>
    <property type="match status" value="1"/>
</dbReference>
<evidence type="ECO:0000256" key="4">
    <source>
        <dbReference type="ARBA" id="ARBA00022692"/>
    </source>
</evidence>
<dbReference type="SUPFAM" id="SSF53649">
    <property type="entry name" value="Alkaline phosphatase-like"/>
    <property type="match status" value="1"/>
</dbReference>
<evidence type="ECO:0000256" key="6">
    <source>
        <dbReference type="ARBA" id="ARBA00023136"/>
    </source>
</evidence>
<accession>A0A923L1R2</accession>
<feature type="transmembrane region" description="Helical" evidence="7">
    <location>
        <begin position="141"/>
        <end position="157"/>
    </location>
</feature>
<evidence type="ECO:0000313" key="10">
    <source>
        <dbReference type="Proteomes" id="UP000659630"/>
    </source>
</evidence>
<organism evidence="9 10">
    <name type="scientific">Anaerofilum hominis</name>
    <dbReference type="NCBI Taxonomy" id="2763016"/>
    <lineage>
        <taxon>Bacteria</taxon>
        <taxon>Bacillati</taxon>
        <taxon>Bacillota</taxon>
        <taxon>Clostridia</taxon>
        <taxon>Eubacteriales</taxon>
        <taxon>Oscillospiraceae</taxon>
        <taxon>Anaerofilum</taxon>
    </lineage>
</organism>
<keyword evidence="4 7" id="KW-0812">Transmembrane</keyword>
<dbReference type="PANTHER" id="PTHR47371">
    <property type="entry name" value="LIPOTEICHOIC ACID SYNTHASE"/>
    <property type="match status" value="1"/>
</dbReference>
<keyword evidence="10" id="KW-1185">Reference proteome</keyword>
<comment type="subcellular location">
    <subcellularLocation>
        <location evidence="1">Cell membrane</location>
        <topology evidence="1">Multi-pass membrane protein</topology>
    </subcellularLocation>
</comment>
<name>A0A923L1R2_9FIRM</name>
<dbReference type="EMBL" id="JACONZ010000004">
    <property type="protein sequence ID" value="MBC5582246.1"/>
    <property type="molecule type" value="Genomic_DNA"/>
</dbReference>
<dbReference type="InterPro" id="IPR050448">
    <property type="entry name" value="OpgB/LTA_synthase_biosynth"/>
</dbReference>
<evidence type="ECO:0000256" key="7">
    <source>
        <dbReference type="SAM" id="Phobius"/>
    </source>
</evidence>
<evidence type="ECO:0000256" key="2">
    <source>
        <dbReference type="ARBA" id="ARBA00004936"/>
    </source>
</evidence>
<gene>
    <name evidence="9" type="ORF">H8S23_12080</name>
</gene>
<comment type="caution">
    <text evidence="9">The sequence shown here is derived from an EMBL/GenBank/DDBJ whole genome shotgun (WGS) entry which is preliminary data.</text>
</comment>
<feature type="transmembrane region" description="Helical" evidence="7">
    <location>
        <begin position="51"/>
        <end position="71"/>
    </location>
</feature>
<feature type="domain" description="Sulfatase N-terminal" evidence="8">
    <location>
        <begin position="303"/>
        <end position="604"/>
    </location>
</feature>
<dbReference type="Pfam" id="PF00884">
    <property type="entry name" value="Sulfatase"/>
    <property type="match status" value="1"/>
</dbReference>
<protein>
    <submittedName>
        <fullName evidence="9">LTA synthase family protein</fullName>
    </submittedName>
</protein>
<dbReference type="RefSeq" id="WP_186888586.1">
    <property type="nucleotide sequence ID" value="NZ_JACONZ010000004.1"/>
</dbReference>
<dbReference type="AlphaFoldDB" id="A0A923L1R2"/>
<dbReference type="PANTHER" id="PTHR47371:SF3">
    <property type="entry name" value="PHOSPHOGLYCEROL TRANSFERASE I"/>
    <property type="match status" value="1"/>
</dbReference>
<feature type="transmembrane region" description="Helical" evidence="7">
    <location>
        <begin position="215"/>
        <end position="237"/>
    </location>
</feature>
<evidence type="ECO:0000256" key="5">
    <source>
        <dbReference type="ARBA" id="ARBA00022989"/>
    </source>
</evidence>
<sequence>MQVKERGILSLTPSRFKRALALIFSAGALLFLILARDLFFYNGKGFQLSYYLWSLALVPATGLLIAFDLHLSRPAQGVLSVFLAVVSALPMFAMMEAFDVNTIFKVLPHARLFNIFLIWLVCWVLYSLFGRFTVALRIADVLFYVMGLANSAVRTFRGTPISALDLYNIKTAAAVSGRYRYPFEFYFFTATLLMLFIWFLAGKAVWRSERRLPRWIARGACLVSVLVFGAVFSNTAFLNSIGIKDYLWNQNLAFYDNGLLLSLAYSTKYLNIEVPENYSAQTAQQVIDEAERPQPVKPADQKPNIIAIMNESFADLSVVGEFETDVDYMPFIRSMSGQPNTITGQLRVSTFGGGTCNTEFEFLTGNTLGFFPSGSVVYQQYIHRETPSLATVLKGQGYTADAVHPFYDYCWSRDKVYPLLGFEHFYDLSDFPGARMIGSYAGNCVSDESDFAKLIELFEAKAPGQPMFLFNVTMQNHGGYAQLINAPDELVHMTRGGYTSKYADNYLSLIKATDTAFEQLIDYFSKVEEPTIILMFGDHAPNLPDGVYEALLGKSLDGLTLEEMQKRFTVPFVLWANYEIDTMGGDAGLLSANYLSTLLMRTAGLRTTPYMDYLAALSAKLPAVNLNGYRGEDGVEYGYEDDSPYTGLLEDYRTLQYNYLFDKKERLDQLFDFAPPADAE</sequence>
<comment type="pathway">
    <text evidence="2">Cell wall biogenesis; lipoteichoic acid biosynthesis.</text>
</comment>
<dbReference type="Proteomes" id="UP000659630">
    <property type="component" value="Unassembled WGS sequence"/>
</dbReference>
<keyword evidence="5 7" id="KW-1133">Transmembrane helix</keyword>
<feature type="transmembrane region" description="Helical" evidence="7">
    <location>
        <begin position="185"/>
        <end position="206"/>
    </location>
</feature>
<dbReference type="InterPro" id="IPR000917">
    <property type="entry name" value="Sulfatase_N"/>
</dbReference>
<evidence type="ECO:0000313" key="9">
    <source>
        <dbReference type="EMBL" id="MBC5582246.1"/>
    </source>
</evidence>
<dbReference type="GO" id="GO:0005886">
    <property type="term" value="C:plasma membrane"/>
    <property type="evidence" value="ECO:0007669"/>
    <property type="project" value="UniProtKB-SubCell"/>
</dbReference>
<evidence type="ECO:0000259" key="8">
    <source>
        <dbReference type="Pfam" id="PF00884"/>
    </source>
</evidence>
<dbReference type="InterPro" id="IPR017850">
    <property type="entry name" value="Alkaline_phosphatase_core_sf"/>
</dbReference>
<evidence type="ECO:0000256" key="1">
    <source>
        <dbReference type="ARBA" id="ARBA00004651"/>
    </source>
</evidence>
<reference evidence="9" key="1">
    <citation type="submission" date="2020-08" db="EMBL/GenBank/DDBJ databases">
        <title>Genome public.</title>
        <authorList>
            <person name="Liu C."/>
            <person name="Sun Q."/>
        </authorList>
    </citation>
    <scope>NUCLEOTIDE SEQUENCE</scope>
    <source>
        <strain evidence="9">BX8</strain>
    </source>
</reference>
<evidence type="ECO:0000256" key="3">
    <source>
        <dbReference type="ARBA" id="ARBA00022475"/>
    </source>
</evidence>
<feature type="transmembrane region" description="Helical" evidence="7">
    <location>
        <begin position="78"/>
        <end position="98"/>
    </location>
</feature>
<feature type="transmembrane region" description="Helical" evidence="7">
    <location>
        <begin position="110"/>
        <end position="129"/>
    </location>
</feature>
<keyword evidence="3" id="KW-1003">Cell membrane</keyword>
<dbReference type="Gene3D" id="3.40.720.10">
    <property type="entry name" value="Alkaline Phosphatase, subunit A"/>
    <property type="match status" value="1"/>
</dbReference>